<dbReference type="PROSITE" id="PS51328">
    <property type="entry name" value="L_LECTIN_LIKE"/>
    <property type="match status" value="1"/>
</dbReference>
<dbReference type="EMBL" id="KN819336">
    <property type="protein sequence ID" value="KIJ15552.1"/>
    <property type="molecule type" value="Genomic_DNA"/>
</dbReference>
<dbReference type="HOGENOM" id="CLU_041093_1_0_1"/>
<evidence type="ECO:0000256" key="7">
    <source>
        <dbReference type="SAM" id="SignalP"/>
    </source>
</evidence>
<keyword evidence="2 6" id="KW-0812">Transmembrane</keyword>
<evidence type="ECO:0000256" key="2">
    <source>
        <dbReference type="ARBA" id="ARBA00022692"/>
    </source>
</evidence>
<dbReference type="InterPro" id="IPR051136">
    <property type="entry name" value="Intracellular_Lectin-GPT"/>
</dbReference>
<evidence type="ECO:0000256" key="3">
    <source>
        <dbReference type="ARBA" id="ARBA00022729"/>
    </source>
</evidence>
<dbReference type="Proteomes" id="UP000053647">
    <property type="component" value="Unassembled WGS sequence"/>
</dbReference>
<keyword evidence="5 6" id="KW-0472">Membrane</keyword>
<evidence type="ECO:0000313" key="9">
    <source>
        <dbReference type="EMBL" id="KIJ15552.1"/>
    </source>
</evidence>
<evidence type="ECO:0000259" key="8">
    <source>
        <dbReference type="PROSITE" id="PS51328"/>
    </source>
</evidence>
<keyword evidence="4 6" id="KW-1133">Transmembrane helix</keyword>
<accession>A0A0C9U831</accession>
<feature type="chain" id="PRO_5002203987" description="L-type lectin-like domain-containing protein" evidence="7">
    <location>
        <begin position="25"/>
        <end position="348"/>
    </location>
</feature>
<reference evidence="9 10" key="1">
    <citation type="submission" date="2014-06" db="EMBL/GenBank/DDBJ databases">
        <authorList>
            <consortium name="DOE Joint Genome Institute"/>
            <person name="Kuo A."/>
            <person name="Kohler A."/>
            <person name="Nagy L.G."/>
            <person name="Floudas D."/>
            <person name="Copeland A."/>
            <person name="Barry K.W."/>
            <person name="Cichocki N."/>
            <person name="Veneault-Fourrey C."/>
            <person name="LaButti K."/>
            <person name="Lindquist E.A."/>
            <person name="Lipzen A."/>
            <person name="Lundell T."/>
            <person name="Morin E."/>
            <person name="Murat C."/>
            <person name="Sun H."/>
            <person name="Tunlid A."/>
            <person name="Henrissat B."/>
            <person name="Grigoriev I.V."/>
            <person name="Hibbett D.S."/>
            <person name="Martin F."/>
            <person name="Nordberg H.P."/>
            <person name="Cantor M.N."/>
            <person name="Hua S.X."/>
        </authorList>
    </citation>
    <scope>NUCLEOTIDE SEQUENCE [LARGE SCALE GENOMIC DNA]</scope>
    <source>
        <strain evidence="9 10">ATCC 200175</strain>
    </source>
</reference>
<dbReference type="Gene3D" id="2.60.120.200">
    <property type="match status" value="1"/>
</dbReference>
<dbReference type="GO" id="GO:0000139">
    <property type="term" value="C:Golgi membrane"/>
    <property type="evidence" value="ECO:0007669"/>
    <property type="project" value="TreeGrafter"/>
</dbReference>
<dbReference type="InterPro" id="IPR005052">
    <property type="entry name" value="Lectin_leg"/>
</dbReference>
<dbReference type="GO" id="GO:0030134">
    <property type="term" value="C:COPII-coated ER to Golgi transport vesicle"/>
    <property type="evidence" value="ECO:0007669"/>
    <property type="project" value="TreeGrafter"/>
</dbReference>
<evidence type="ECO:0000313" key="10">
    <source>
        <dbReference type="Proteomes" id="UP000053647"/>
    </source>
</evidence>
<dbReference type="GO" id="GO:0005537">
    <property type="term" value="F:D-mannose binding"/>
    <property type="evidence" value="ECO:0007669"/>
    <property type="project" value="TreeGrafter"/>
</dbReference>
<dbReference type="CDD" id="cd07308">
    <property type="entry name" value="lectin_leg-like"/>
    <property type="match status" value="1"/>
</dbReference>
<evidence type="ECO:0000256" key="4">
    <source>
        <dbReference type="ARBA" id="ARBA00022989"/>
    </source>
</evidence>
<dbReference type="InterPro" id="IPR013320">
    <property type="entry name" value="ConA-like_dom_sf"/>
</dbReference>
<sequence>MLTRCFTVLCLAFSLLGTLPCVYAAADTKVANRTIERTVQLRTHSIHPPYIDEDLQNRWWDFGADAYINTNKHVRLTRSAPSQMGWLWSRIPLTSTNYVIEVEFKVSGESTHLYGDGMAIWLTTDRAEPGPVFGSKDKFKGLGIFLDTYANSRYPYGFPRIVAMLGDGETPYDHENDGDAHSIGSCSAMFRRTNVITKLKITYVKDTYLDVKVHYRAWDDWSDCFHVDGISLPSAPFLGISALTGQVFDAHDVVSVTTHSAVLSSKDAPRDKLSGNGMLGRSPDGARSSWFFFVIKLVLFLGAVVGVLYGYKAYTLRTQHGGFMKGGPGTFGGFGDSGYGGYSSRRRF</sequence>
<evidence type="ECO:0000256" key="6">
    <source>
        <dbReference type="SAM" id="Phobius"/>
    </source>
</evidence>
<organism evidence="9 10">
    <name type="scientific">Paxillus involutus ATCC 200175</name>
    <dbReference type="NCBI Taxonomy" id="664439"/>
    <lineage>
        <taxon>Eukaryota</taxon>
        <taxon>Fungi</taxon>
        <taxon>Dikarya</taxon>
        <taxon>Basidiomycota</taxon>
        <taxon>Agaricomycotina</taxon>
        <taxon>Agaricomycetes</taxon>
        <taxon>Agaricomycetidae</taxon>
        <taxon>Boletales</taxon>
        <taxon>Paxilineae</taxon>
        <taxon>Paxillaceae</taxon>
        <taxon>Paxillus</taxon>
    </lineage>
</organism>
<dbReference type="AlphaFoldDB" id="A0A0C9U831"/>
<evidence type="ECO:0000256" key="1">
    <source>
        <dbReference type="ARBA" id="ARBA00004479"/>
    </source>
</evidence>
<gene>
    <name evidence="9" type="ORF">PAXINDRAFT_114738</name>
</gene>
<evidence type="ECO:0000256" key="5">
    <source>
        <dbReference type="ARBA" id="ARBA00023136"/>
    </source>
</evidence>
<dbReference type="OrthoDB" id="270293at2759"/>
<reference evidence="10" key="2">
    <citation type="submission" date="2015-01" db="EMBL/GenBank/DDBJ databases">
        <title>Evolutionary Origins and Diversification of the Mycorrhizal Mutualists.</title>
        <authorList>
            <consortium name="DOE Joint Genome Institute"/>
            <consortium name="Mycorrhizal Genomics Consortium"/>
            <person name="Kohler A."/>
            <person name="Kuo A."/>
            <person name="Nagy L.G."/>
            <person name="Floudas D."/>
            <person name="Copeland A."/>
            <person name="Barry K.W."/>
            <person name="Cichocki N."/>
            <person name="Veneault-Fourrey C."/>
            <person name="LaButti K."/>
            <person name="Lindquist E.A."/>
            <person name="Lipzen A."/>
            <person name="Lundell T."/>
            <person name="Morin E."/>
            <person name="Murat C."/>
            <person name="Riley R."/>
            <person name="Ohm R."/>
            <person name="Sun H."/>
            <person name="Tunlid A."/>
            <person name="Henrissat B."/>
            <person name="Grigoriev I.V."/>
            <person name="Hibbett D.S."/>
            <person name="Martin F."/>
        </authorList>
    </citation>
    <scope>NUCLEOTIDE SEQUENCE [LARGE SCALE GENOMIC DNA]</scope>
    <source>
        <strain evidence="10">ATCC 200175</strain>
    </source>
</reference>
<protein>
    <recommendedName>
        <fullName evidence="8">L-type lectin-like domain-containing protein</fullName>
    </recommendedName>
</protein>
<dbReference type="GO" id="GO:0005793">
    <property type="term" value="C:endoplasmic reticulum-Golgi intermediate compartment"/>
    <property type="evidence" value="ECO:0007669"/>
    <property type="project" value="TreeGrafter"/>
</dbReference>
<dbReference type="Pfam" id="PF03388">
    <property type="entry name" value="Lectin_leg-like"/>
    <property type="match status" value="1"/>
</dbReference>
<dbReference type="GO" id="GO:0005789">
    <property type="term" value="C:endoplasmic reticulum membrane"/>
    <property type="evidence" value="ECO:0007669"/>
    <property type="project" value="TreeGrafter"/>
</dbReference>
<feature type="signal peptide" evidence="7">
    <location>
        <begin position="1"/>
        <end position="24"/>
    </location>
</feature>
<feature type="transmembrane region" description="Helical" evidence="6">
    <location>
        <begin position="290"/>
        <end position="311"/>
    </location>
</feature>
<dbReference type="PANTHER" id="PTHR12223:SF45">
    <property type="entry name" value="RE50040P"/>
    <property type="match status" value="1"/>
</dbReference>
<feature type="domain" description="L-type lectin-like" evidence="8">
    <location>
        <begin position="38"/>
        <end position="261"/>
    </location>
</feature>
<dbReference type="GO" id="GO:0006888">
    <property type="term" value="P:endoplasmic reticulum to Golgi vesicle-mediated transport"/>
    <property type="evidence" value="ECO:0007669"/>
    <property type="project" value="TreeGrafter"/>
</dbReference>
<name>A0A0C9U831_PAXIN</name>
<proteinExistence type="predicted"/>
<keyword evidence="10" id="KW-1185">Reference proteome</keyword>
<dbReference type="SUPFAM" id="SSF49899">
    <property type="entry name" value="Concanavalin A-like lectins/glucanases"/>
    <property type="match status" value="1"/>
</dbReference>
<keyword evidence="3 7" id="KW-0732">Signal</keyword>
<dbReference type="PANTHER" id="PTHR12223">
    <property type="entry name" value="VESICULAR MANNOSE-BINDING LECTIN"/>
    <property type="match status" value="1"/>
</dbReference>
<comment type="subcellular location">
    <subcellularLocation>
        <location evidence="1">Membrane</location>
        <topology evidence="1">Single-pass type I membrane protein</topology>
    </subcellularLocation>
</comment>